<dbReference type="EMBL" id="JANPWB010000008">
    <property type="protein sequence ID" value="KAJ1161218.1"/>
    <property type="molecule type" value="Genomic_DNA"/>
</dbReference>
<keyword evidence="2" id="KW-1185">Reference proteome</keyword>
<dbReference type="AlphaFoldDB" id="A0AAV7SDG1"/>
<name>A0AAV7SDG1_PLEWA</name>
<evidence type="ECO:0000313" key="2">
    <source>
        <dbReference type="Proteomes" id="UP001066276"/>
    </source>
</evidence>
<comment type="caution">
    <text evidence="1">The sequence shown here is derived from an EMBL/GenBank/DDBJ whole genome shotgun (WGS) entry which is preliminary data.</text>
</comment>
<dbReference type="Proteomes" id="UP001066276">
    <property type="component" value="Chromosome 4_2"/>
</dbReference>
<evidence type="ECO:0000313" key="1">
    <source>
        <dbReference type="EMBL" id="KAJ1161218.1"/>
    </source>
</evidence>
<protein>
    <submittedName>
        <fullName evidence="1">Uncharacterized protein</fullName>
    </submittedName>
</protein>
<gene>
    <name evidence="1" type="ORF">NDU88_001705</name>
</gene>
<organism evidence="1 2">
    <name type="scientific">Pleurodeles waltl</name>
    <name type="common">Iberian ribbed newt</name>
    <dbReference type="NCBI Taxonomy" id="8319"/>
    <lineage>
        <taxon>Eukaryota</taxon>
        <taxon>Metazoa</taxon>
        <taxon>Chordata</taxon>
        <taxon>Craniata</taxon>
        <taxon>Vertebrata</taxon>
        <taxon>Euteleostomi</taxon>
        <taxon>Amphibia</taxon>
        <taxon>Batrachia</taxon>
        <taxon>Caudata</taxon>
        <taxon>Salamandroidea</taxon>
        <taxon>Salamandridae</taxon>
        <taxon>Pleurodelinae</taxon>
        <taxon>Pleurodeles</taxon>
    </lineage>
</organism>
<sequence length="205" mass="22242">MRSGSSLRQRVALAGRGSSAELAASLGRRRVASGIRARAPSVMPATIPASWSAILGLVTEEEELDYEDEVLVLGVWAASAQTALSSGQEVQGDRLSSRREFAGSLRRVAEIPWACTRGGCAEDGGSQGGMGIRRVRMLEPVQQSIAPSARRSYEQAWLEFLKSGAVVSGTRWRLFRLDSWPLFREVGGEASGIQAFWNAIGFRWS</sequence>
<accession>A0AAV7SDG1</accession>
<proteinExistence type="predicted"/>
<reference evidence="1" key="1">
    <citation type="journal article" date="2022" name="bioRxiv">
        <title>Sequencing and chromosome-scale assembly of the giantPleurodeles waltlgenome.</title>
        <authorList>
            <person name="Brown T."/>
            <person name="Elewa A."/>
            <person name="Iarovenko S."/>
            <person name="Subramanian E."/>
            <person name="Araus A.J."/>
            <person name="Petzold A."/>
            <person name="Susuki M."/>
            <person name="Suzuki K.-i.T."/>
            <person name="Hayashi T."/>
            <person name="Toyoda A."/>
            <person name="Oliveira C."/>
            <person name="Osipova E."/>
            <person name="Leigh N.D."/>
            <person name="Simon A."/>
            <person name="Yun M.H."/>
        </authorList>
    </citation>
    <scope>NUCLEOTIDE SEQUENCE</scope>
    <source>
        <strain evidence="1">20211129_DDA</strain>
        <tissue evidence="1">Liver</tissue>
    </source>
</reference>